<dbReference type="PROSITE" id="PS50002">
    <property type="entry name" value="SH3"/>
    <property type="match status" value="1"/>
</dbReference>
<dbReference type="Pfam" id="PF00018">
    <property type="entry name" value="SH3_1"/>
    <property type="match status" value="1"/>
</dbReference>
<sequence>MEDPTDAIDPSLVYALHTFVANVEGQVCVLKGDSLKLLDDTNYYWWLVKCVKTEEIGYIPAENIETPSERLARLNKFKNVQETLANAVDQAEPPATVDPTKPRLVFADSAIVFENYDDIDYDDDEEEEDGGEDVPAGGGGGGGVVSTGAGVAAAAAQGDAGVKAGGGVAAGGAAGVPQASGNKEDEKKRNPSVSLGGGLFKKLFNNAPAAAKSPTSPTSPDAKTAPAAASKAEAPKQSINVLRIYTGNVDLKATYKAVALLPDMTTTQLLEVALKRFRVDNADASTYFLSVLFMDSGEKPLEPSAIVFNALEALKNKNLPGVANFNKIEGKAKTSLMMNDDNIIKVIINKRMNIFEKDFHLIRVFQLDPLDKTGKARTYKTIGVKLNAGLEEVTEIVKEKFKVGSDVNLKYYLSTKLKSEDQETRRSPDEKIRDILATKDGEPVEVEFILRNEPASPETVRKQKLAAQNAPPTISTTATSTPAMSFLDNGGSGGNSVTSRSPSPSPVGEDGIDRSSSYSEDVEPSHSERGSLSSDARSRNQSNQSGANYVLESSGGQAKKAATDRTSSGGSGVAADAESKSSKPAVKS</sequence>
<dbReference type="SUPFAM" id="SSF54236">
    <property type="entry name" value="Ubiquitin-like"/>
    <property type="match status" value="1"/>
</dbReference>
<name>A0A1Y2BP66_9FUNG</name>
<evidence type="ECO:0000256" key="1">
    <source>
        <dbReference type="ARBA" id="ARBA00022443"/>
    </source>
</evidence>
<feature type="compositionally biased region" description="Gly residues" evidence="3">
    <location>
        <begin position="164"/>
        <end position="174"/>
    </location>
</feature>
<dbReference type="SMART" id="SM00326">
    <property type="entry name" value="SH3"/>
    <property type="match status" value="1"/>
</dbReference>
<dbReference type="GO" id="GO:0030950">
    <property type="term" value="P:establishment or maintenance of actin cytoskeleton polarity"/>
    <property type="evidence" value="ECO:0007669"/>
    <property type="project" value="TreeGrafter"/>
</dbReference>
<proteinExistence type="predicted"/>
<dbReference type="GO" id="GO:0008104">
    <property type="term" value="P:intracellular protein localization"/>
    <property type="evidence" value="ECO:0007669"/>
    <property type="project" value="TreeGrafter"/>
</dbReference>
<feature type="domain" description="Ras-associating" evidence="5">
    <location>
        <begin position="358"/>
        <end position="455"/>
    </location>
</feature>
<feature type="region of interest" description="Disordered" evidence="3">
    <location>
        <begin position="121"/>
        <end position="142"/>
    </location>
</feature>
<keyword evidence="1 2" id="KW-0728">SH3 domain</keyword>
<keyword evidence="7" id="KW-1185">Reference proteome</keyword>
<evidence type="ECO:0008006" key="8">
    <source>
        <dbReference type="Google" id="ProtNLM"/>
    </source>
</evidence>
<dbReference type="InterPro" id="IPR053039">
    <property type="entry name" value="Polarity_Bud-Selection_Reg"/>
</dbReference>
<evidence type="ECO:0000313" key="7">
    <source>
        <dbReference type="Proteomes" id="UP000193642"/>
    </source>
</evidence>
<dbReference type="PANTHER" id="PTHR47775">
    <property type="entry name" value="BUD SITE SELECTION PROTEIN 14"/>
    <property type="match status" value="1"/>
</dbReference>
<feature type="compositionally biased region" description="Low complexity" evidence="3">
    <location>
        <begin position="470"/>
        <end position="485"/>
    </location>
</feature>
<dbReference type="InterPro" id="IPR000159">
    <property type="entry name" value="RA_dom"/>
</dbReference>
<evidence type="ECO:0000313" key="6">
    <source>
        <dbReference type="EMBL" id="ORY36539.1"/>
    </source>
</evidence>
<dbReference type="InterPro" id="IPR036028">
    <property type="entry name" value="SH3-like_dom_sf"/>
</dbReference>
<comment type="caution">
    <text evidence="6">The sequence shown here is derived from an EMBL/GenBank/DDBJ whole genome shotgun (WGS) entry which is preliminary data.</text>
</comment>
<dbReference type="AlphaFoldDB" id="A0A1Y2BP66"/>
<gene>
    <name evidence="6" type="ORF">BCR33DRAFT_722053</name>
</gene>
<evidence type="ECO:0000259" key="4">
    <source>
        <dbReference type="PROSITE" id="PS50002"/>
    </source>
</evidence>
<dbReference type="Pfam" id="PF00788">
    <property type="entry name" value="RA"/>
    <property type="match status" value="2"/>
</dbReference>
<dbReference type="Proteomes" id="UP000193642">
    <property type="component" value="Unassembled WGS sequence"/>
</dbReference>
<dbReference type="STRING" id="329046.A0A1Y2BP66"/>
<dbReference type="GO" id="GO:0007165">
    <property type="term" value="P:signal transduction"/>
    <property type="evidence" value="ECO:0007669"/>
    <property type="project" value="InterPro"/>
</dbReference>
<feature type="region of interest" description="Disordered" evidence="3">
    <location>
        <begin position="164"/>
        <end position="196"/>
    </location>
</feature>
<dbReference type="EMBL" id="MCGO01000055">
    <property type="protein sequence ID" value="ORY36539.1"/>
    <property type="molecule type" value="Genomic_DNA"/>
</dbReference>
<dbReference type="Gene3D" id="3.10.20.90">
    <property type="entry name" value="Phosphatidylinositol 3-kinase Catalytic Subunit, Chain A, domain 1"/>
    <property type="match status" value="1"/>
</dbReference>
<accession>A0A1Y2BP66</accession>
<dbReference type="InterPro" id="IPR029071">
    <property type="entry name" value="Ubiquitin-like_domsf"/>
</dbReference>
<feature type="compositionally biased region" description="Acidic residues" evidence="3">
    <location>
        <begin position="121"/>
        <end position="132"/>
    </location>
</feature>
<evidence type="ECO:0000256" key="2">
    <source>
        <dbReference type="PROSITE-ProRule" id="PRU00192"/>
    </source>
</evidence>
<evidence type="ECO:0000256" key="3">
    <source>
        <dbReference type="SAM" id="MobiDB-lite"/>
    </source>
</evidence>
<feature type="domain" description="Ras-associating" evidence="5">
    <location>
        <begin position="238"/>
        <end position="319"/>
    </location>
</feature>
<dbReference type="PROSITE" id="PS50200">
    <property type="entry name" value="RA"/>
    <property type="match status" value="2"/>
</dbReference>
<feature type="region of interest" description="Disordered" evidence="3">
    <location>
        <begin position="451"/>
        <end position="588"/>
    </location>
</feature>
<dbReference type="GO" id="GO:0051286">
    <property type="term" value="C:cell tip"/>
    <property type="evidence" value="ECO:0007669"/>
    <property type="project" value="TreeGrafter"/>
</dbReference>
<protein>
    <recommendedName>
        <fullName evidence="8">SH3 domain-containing protein</fullName>
    </recommendedName>
</protein>
<feature type="region of interest" description="Disordered" evidence="3">
    <location>
        <begin position="209"/>
        <end position="232"/>
    </location>
</feature>
<dbReference type="InterPro" id="IPR001452">
    <property type="entry name" value="SH3_domain"/>
</dbReference>
<dbReference type="OrthoDB" id="196165at2759"/>
<dbReference type="Gene3D" id="2.30.30.40">
    <property type="entry name" value="SH3 Domains"/>
    <property type="match status" value="1"/>
</dbReference>
<organism evidence="6 7">
    <name type="scientific">Rhizoclosmatium globosum</name>
    <dbReference type="NCBI Taxonomy" id="329046"/>
    <lineage>
        <taxon>Eukaryota</taxon>
        <taxon>Fungi</taxon>
        <taxon>Fungi incertae sedis</taxon>
        <taxon>Chytridiomycota</taxon>
        <taxon>Chytridiomycota incertae sedis</taxon>
        <taxon>Chytridiomycetes</taxon>
        <taxon>Chytridiales</taxon>
        <taxon>Chytriomycetaceae</taxon>
        <taxon>Rhizoclosmatium</taxon>
    </lineage>
</organism>
<dbReference type="GO" id="GO:0015630">
    <property type="term" value="C:microtubule cytoskeleton"/>
    <property type="evidence" value="ECO:0007669"/>
    <property type="project" value="TreeGrafter"/>
</dbReference>
<reference evidence="6 7" key="1">
    <citation type="submission" date="2016-07" db="EMBL/GenBank/DDBJ databases">
        <title>Pervasive Adenine N6-methylation of Active Genes in Fungi.</title>
        <authorList>
            <consortium name="DOE Joint Genome Institute"/>
            <person name="Mondo S.J."/>
            <person name="Dannebaum R.O."/>
            <person name="Kuo R.C."/>
            <person name="Labutti K."/>
            <person name="Haridas S."/>
            <person name="Kuo A."/>
            <person name="Salamov A."/>
            <person name="Ahrendt S.R."/>
            <person name="Lipzen A."/>
            <person name="Sullivan W."/>
            <person name="Andreopoulos W.B."/>
            <person name="Clum A."/>
            <person name="Lindquist E."/>
            <person name="Daum C."/>
            <person name="Ramamoorthy G.K."/>
            <person name="Gryganskyi A."/>
            <person name="Culley D."/>
            <person name="Magnuson J.K."/>
            <person name="James T.Y."/>
            <person name="O'Malley M.A."/>
            <person name="Stajich J.E."/>
            <person name="Spatafora J.W."/>
            <person name="Visel A."/>
            <person name="Grigoriev I.V."/>
        </authorList>
    </citation>
    <scope>NUCLEOTIDE SEQUENCE [LARGE SCALE GENOMIC DNA]</scope>
    <source>
        <strain evidence="6 7">JEL800</strain>
    </source>
</reference>
<dbReference type="SUPFAM" id="SSF50044">
    <property type="entry name" value="SH3-domain"/>
    <property type="match status" value="1"/>
</dbReference>
<feature type="domain" description="SH3" evidence="4">
    <location>
        <begin position="8"/>
        <end position="69"/>
    </location>
</feature>
<evidence type="ECO:0000259" key="5">
    <source>
        <dbReference type="PROSITE" id="PS50200"/>
    </source>
</evidence>
<dbReference type="PANTHER" id="PTHR47775:SF1">
    <property type="entry name" value="BUD SITE SELECTION PROTEIN 14"/>
    <property type="match status" value="1"/>
</dbReference>
<feature type="compositionally biased region" description="Polar residues" evidence="3">
    <location>
        <begin position="530"/>
        <end position="547"/>
    </location>
</feature>